<dbReference type="EMBL" id="SRLO01000736">
    <property type="protein sequence ID" value="TNN47567.1"/>
    <property type="molecule type" value="Genomic_DNA"/>
</dbReference>
<feature type="region of interest" description="Disordered" evidence="1">
    <location>
        <begin position="83"/>
        <end position="103"/>
    </location>
</feature>
<name>A0A4Z2G234_9TELE</name>
<dbReference type="AlphaFoldDB" id="A0A4Z2G234"/>
<sequence>MSQSQLRRPLRVGRADLGSAAGGSVSRDVIWALPRQTMAALRPEGYEFTRSNHGSEHGGCAGCRNVYVLNAAEAGVTRLISYHNKRPPSQEVGSRETQPKSDKLSQKVKMLHFKEAPGRIAAFVARRIYRPIVE</sequence>
<organism evidence="2 3">
    <name type="scientific">Liparis tanakae</name>
    <name type="common">Tanaka's snailfish</name>
    <dbReference type="NCBI Taxonomy" id="230148"/>
    <lineage>
        <taxon>Eukaryota</taxon>
        <taxon>Metazoa</taxon>
        <taxon>Chordata</taxon>
        <taxon>Craniata</taxon>
        <taxon>Vertebrata</taxon>
        <taxon>Euteleostomi</taxon>
        <taxon>Actinopterygii</taxon>
        <taxon>Neopterygii</taxon>
        <taxon>Teleostei</taxon>
        <taxon>Neoteleostei</taxon>
        <taxon>Acanthomorphata</taxon>
        <taxon>Eupercaria</taxon>
        <taxon>Perciformes</taxon>
        <taxon>Cottioidei</taxon>
        <taxon>Cottales</taxon>
        <taxon>Liparidae</taxon>
        <taxon>Liparis</taxon>
    </lineage>
</organism>
<accession>A0A4Z2G234</accession>
<dbReference type="Proteomes" id="UP000314294">
    <property type="component" value="Unassembled WGS sequence"/>
</dbReference>
<gene>
    <name evidence="2" type="ORF">EYF80_042233</name>
</gene>
<evidence type="ECO:0000256" key="1">
    <source>
        <dbReference type="SAM" id="MobiDB-lite"/>
    </source>
</evidence>
<proteinExistence type="predicted"/>
<protein>
    <submittedName>
        <fullName evidence="2">Uncharacterized protein</fullName>
    </submittedName>
</protein>
<evidence type="ECO:0000313" key="2">
    <source>
        <dbReference type="EMBL" id="TNN47567.1"/>
    </source>
</evidence>
<keyword evidence="3" id="KW-1185">Reference proteome</keyword>
<evidence type="ECO:0000313" key="3">
    <source>
        <dbReference type="Proteomes" id="UP000314294"/>
    </source>
</evidence>
<feature type="compositionally biased region" description="Basic and acidic residues" evidence="1">
    <location>
        <begin position="93"/>
        <end position="103"/>
    </location>
</feature>
<reference evidence="2 3" key="1">
    <citation type="submission" date="2019-03" db="EMBL/GenBank/DDBJ databases">
        <title>First draft genome of Liparis tanakae, snailfish: a comprehensive survey of snailfish specific genes.</title>
        <authorList>
            <person name="Kim W."/>
            <person name="Song I."/>
            <person name="Jeong J.-H."/>
            <person name="Kim D."/>
            <person name="Kim S."/>
            <person name="Ryu S."/>
            <person name="Song J.Y."/>
            <person name="Lee S.K."/>
        </authorList>
    </citation>
    <scope>NUCLEOTIDE SEQUENCE [LARGE SCALE GENOMIC DNA]</scope>
    <source>
        <tissue evidence="2">Muscle</tissue>
    </source>
</reference>
<comment type="caution">
    <text evidence="2">The sequence shown here is derived from an EMBL/GenBank/DDBJ whole genome shotgun (WGS) entry which is preliminary data.</text>
</comment>